<name>A0A084GHB1_PSEDA</name>
<feature type="compositionally biased region" description="Basic and acidic residues" evidence="1">
    <location>
        <begin position="14"/>
        <end position="25"/>
    </location>
</feature>
<gene>
    <name evidence="2" type="ORF">SAPIO_CDS0577</name>
</gene>
<dbReference type="KEGG" id="sapo:SAPIO_CDS0577"/>
<sequence>MDWDVEMEDTPQMGRDHSNYHDEIRPTSAPTQEQVASTGLQQQEHAEIDDNVLVPTKVHIRGLDVLTTEDIKSYLSEHFGPADRIEWINDTSANLVFNSTSTAQDALASLSAIEIADPTQLPILECVPAKSYTAKPEVELQVRFALSSDKKKAGASSRSRFYLLHPEYDPEERFRREHTNRAKYRDRDGASGRRRRDMERRRLSQEDIIFDESFYDDKEPEETTRPSHGRSQTKELFPGRRRGDRLRSRSASPSIADDRSNRNRARALQVKQQLITREDRRELFPSKISTSSTKLAQLDQLEAATKATSLDNTAADHSLHIRGIASQGGPSAGFTIKGTSTVKVKELFPNKFDGGVGNDLFADKLEGRNRRRQKAEDLFH</sequence>
<dbReference type="PANTHER" id="PTHR16291">
    <property type="entry name" value="NUCLEAR CAP-BINDING PROTEIN SUBUNIT 3"/>
    <property type="match status" value="1"/>
</dbReference>
<comment type="caution">
    <text evidence="2">The sequence shown here is derived from an EMBL/GenBank/DDBJ whole genome shotgun (WGS) entry which is preliminary data.</text>
</comment>
<dbReference type="GeneID" id="27718729"/>
<evidence type="ECO:0000256" key="1">
    <source>
        <dbReference type="SAM" id="MobiDB-lite"/>
    </source>
</evidence>
<dbReference type="EMBL" id="JOWA01000022">
    <property type="protein sequence ID" value="KEZ46723.1"/>
    <property type="molecule type" value="Genomic_DNA"/>
</dbReference>
<dbReference type="InterPro" id="IPR012677">
    <property type="entry name" value="Nucleotide-bd_a/b_plait_sf"/>
</dbReference>
<organism evidence="2 3">
    <name type="scientific">Pseudallescheria apiosperma</name>
    <name type="common">Scedosporium apiospermum</name>
    <dbReference type="NCBI Taxonomy" id="563466"/>
    <lineage>
        <taxon>Eukaryota</taxon>
        <taxon>Fungi</taxon>
        <taxon>Dikarya</taxon>
        <taxon>Ascomycota</taxon>
        <taxon>Pezizomycotina</taxon>
        <taxon>Sordariomycetes</taxon>
        <taxon>Hypocreomycetidae</taxon>
        <taxon>Microascales</taxon>
        <taxon>Microascaceae</taxon>
        <taxon>Scedosporium</taxon>
    </lineage>
</organism>
<dbReference type="GO" id="GO:0000340">
    <property type="term" value="F:RNA 7-methylguanosine cap binding"/>
    <property type="evidence" value="ECO:0007669"/>
    <property type="project" value="InterPro"/>
</dbReference>
<dbReference type="HOGENOM" id="CLU_030082_0_0_1"/>
<dbReference type="GO" id="GO:0003729">
    <property type="term" value="F:mRNA binding"/>
    <property type="evidence" value="ECO:0007669"/>
    <property type="project" value="InterPro"/>
</dbReference>
<reference evidence="2 3" key="1">
    <citation type="journal article" date="2014" name="Genome Announc.">
        <title>Draft genome sequence of the pathogenic fungus Scedosporium apiospermum.</title>
        <authorList>
            <person name="Vandeputte P."/>
            <person name="Ghamrawi S."/>
            <person name="Rechenmann M."/>
            <person name="Iltis A."/>
            <person name="Giraud S."/>
            <person name="Fleury M."/>
            <person name="Thornton C."/>
            <person name="Delhaes L."/>
            <person name="Meyer W."/>
            <person name="Papon N."/>
            <person name="Bouchara J.P."/>
        </authorList>
    </citation>
    <scope>NUCLEOTIDE SEQUENCE [LARGE SCALE GENOMIC DNA]</scope>
    <source>
        <strain evidence="2 3">IHEM 14462</strain>
    </source>
</reference>
<protein>
    <submittedName>
        <fullName evidence="2">Uncharacterized protein</fullName>
    </submittedName>
</protein>
<dbReference type="OrthoDB" id="422106at2759"/>
<dbReference type="OMA" id="TFEASMY"/>
<keyword evidence="3" id="KW-1185">Reference proteome</keyword>
<evidence type="ECO:0000313" key="3">
    <source>
        <dbReference type="Proteomes" id="UP000028545"/>
    </source>
</evidence>
<dbReference type="Proteomes" id="UP000028545">
    <property type="component" value="Unassembled WGS sequence"/>
</dbReference>
<accession>A0A084GHB1</accession>
<dbReference type="AlphaFoldDB" id="A0A084GHB1"/>
<feature type="region of interest" description="Disordered" evidence="1">
    <location>
        <begin position="173"/>
        <end position="200"/>
    </location>
</feature>
<dbReference type="Pfam" id="PF10309">
    <property type="entry name" value="NCBP3"/>
    <property type="match status" value="1"/>
</dbReference>
<dbReference type="RefSeq" id="XP_016646522.1">
    <property type="nucleotide sequence ID" value="XM_016783322.1"/>
</dbReference>
<feature type="region of interest" description="Disordered" evidence="1">
    <location>
        <begin position="1"/>
        <end position="33"/>
    </location>
</feature>
<dbReference type="VEuPathDB" id="FungiDB:SAPIO_CDS0577"/>
<dbReference type="GO" id="GO:0005634">
    <property type="term" value="C:nucleus"/>
    <property type="evidence" value="ECO:0007669"/>
    <property type="project" value="TreeGrafter"/>
</dbReference>
<dbReference type="Gene3D" id="3.30.70.330">
    <property type="match status" value="1"/>
</dbReference>
<proteinExistence type="predicted"/>
<feature type="compositionally biased region" description="Basic and acidic residues" evidence="1">
    <location>
        <begin position="215"/>
        <end position="225"/>
    </location>
</feature>
<feature type="region of interest" description="Disordered" evidence="1">
    <location>
        <begin position="214"/>
        <end position="266"/>
    </location>
</feature>
<dbReference type="InterPro" id="IPR019416">
    <property type="entry name" value="NCBP3"/>
</dbReference>
<evidence type="ECO:0000313" key="2">
    <source>
        <dbReference type="EMBL" id="KEZ46723.1"/>
    </source>
</evidence>
<dbReference type="PANTHER" id="PTHR16291:SF0">
    <property type="entry name" value="NUCLEAR CAP-BINDING PROTEIN SUBUNIT 3"/>
    <property type="match status" value="1"/>
</dbReference>